<dbReference type="GO" id="GO:0003700">
    <property type="term" value="F:DNA-binding transcription factor activity"/>
    <property type="evidence" value="ECO:0007669"/>
    <property type="project" value="InterPro"/>
</dbReference>
<keyword evidence="3" id="KW-0804">Transcription</keyword>
<dbReference type="InterPro" id="IPR018060">
    <property type="entry name" value="HTH_AraC"/>
</dbReference>
<dbReference type="PANTHER" id="PTHR46796:SF2">
    <property type="entry name" value="TRANSCRIPTIONAL REGULATORY PROTEIN"/>
    <property type="match status" value="1"/>
</dbReference>
<accession>A0A344TZM3</accession>
<evidence type="ECO:0000259" key="4">
    <source>
        <dbReference type="PROSITE" id="PS01124"/>
    </source>
</evidence>
<proteinExistence type="predicted"/>
<keyword evidence="6" id="KW-1185">Reference proteome</keyword>
<dbReference type="InterPro" id="IPR020449">
    <property type="entry name" value="Tscrpt_reg_AraC-type_HTH"/>
</dbReference>
<dbReference type="InterPro" id="IPR050204">
    <property type="entry name" value="AraC_XylS_family_regulators"/>
</dbReference>
<organism evidence="5 6">
    <name type="scientific">Streptomyces globosus</name>
    <dbReference type="NCBI Taxonomy" id="68209"/>
    <lineage>
        <taxon>Bacteria</taxon>
        <taxon>Bacillati</taxon>
        <taxon>Actinomycetota</taxon>
        <taxon>Actinomycetes</taxon>
        <taxon>Kitasatosporales</taxon>
        <taxon>Streptomycetaceae</taxon>
        <taxon>Streptomyces</taxon>
    </lineage>
</organism>
<dbReference type="EMBL" id="CP030862">
    <property type="protein sequence ID" value="AXE24094.1"/>
    <property type="molecule type" value="Genomic_DNA"/>
</dbReference>
<dbReference type="SMART" id="SM00342">
    <property type="entry name" value="HTH_ARAC"/>
    <property type="match status" value="1"/>
</dbReference>
<dbReference type="PANTHER" id="PTHR46796">
    <property type="entry name" value="HTH-TYPE TRANSCRIPTIONAL ACTIVATOR RHAS-RELATED"/>
    <property type="match status" value="1"/>
</dbReference>
<evidence type="ECO:0000313" key="6">
    <source>
        <dbReference type="Proteomes" id="UP000252004"/>
    </source>
</evidence>
<keyword evidence="1" id="KW-0805">Transcription regulation</keyword>
<evidence type="ECO:0000313" key="5">
    <source>
        <dbReference type="EMBL" id="AXE24094.1"/>
    </source>
</evidence>
<dbReference type="SUPFAM" id="SSF46689">
    <property type="entry name" value="Homeodomain-like"/>
    <property type="match status" value="2"/>
</dbReference>
<dbReference type="OrthoDB" id="9816011at2"/>
<dbReference type="PROSITE" id="PS00041">
    <property type="entry name" value="HTH_ARAC_FAMILY_1"/>
    <property type="match status" value="1"/>
</dbReference>
<dbReference type="Pfam" id="PF12833">
    <property type="entry name" value="HTH_18"/>
    <property type="match status" value="1"/>
</dbReference>
<evidence type="ECO:0000256" key="2">
    <source>
        <dbReference type="ARBA" id="ARBA00023125"/>
    </source>
</evidence>
<evidence type="ECO:0000256" key="1">
    <source>
        <dbReference type="ARBA" id="ARBA00023015"/>
    </source>
</evidence>
<dbReference type="KEGG" id="sgz:C0216_12070"/>
<dbReference type="GO" id="GO:0043565">
    <property type="term" value="F:sequence-specific DNA binding"/>
    <property type="evidence" value="ECO:0007669"/>
    <property type="project" value="InterPro"/>
</dbReference>
<dbReference type="InterPro" id="IPR018062">
    <property type="entry name" value="HTH_AraC-typ_CS"/>
</dbReference>
<keyword evidence="2" id="KW-0238">DNA-binding</keyword>
<dbReference type="PRINTS" id="PR00032">
    <property type="entry name" value="HTHARAC"/>
</dbReference>
<evidence type="ECO:0000256" key="3">
    <source>
        <dbReference type="ARBA" id="ARBA00023163"/>
    </source>
</evidence>
<dbReference type="Proteomes" id="UP000252004">
    <property type="component" value="Chromosome"/>
</dbReference>
<protein>
    <submittedName>
        <fullName evidence="5">AraC family transcriptional regulator</fullName>
    </submittedName>
</protein>
<dbReference type="InterPro" id="IPR009057">
    <property type="entry name" value="Homeodomain-like_sf"/>
</dbReference>
<dbReference type="PROSITE" id="PS01124">
    <property type="entry name" value="HTH_ARAC_FAMILY_2"/>
    <property type="match status" value="1"/>
</dbReference>
<dbReference type="RefSeq" id="WP_114055275.1">
    <property type="nucleotide sequence ID" value="NZ_CP030862.1"/>
</dbReference>
<gene>
    <name evidence="5" type="ORF">C0216_12070</name>
</gene>
<reference evidence="5 6" key="1">
    <citation type="submission" date="2018-01" db="EMBL/GenBank/DDBJ databases">
        <title>Draft genome Sequence of streptomyces globosus LZH-48.</title>
        <authorList>
            <person name="Ran K."/>
            <person name="Li Z."/>
            <person name="Wei S."/>
            <person name="Dong R."/>
        </authorList>
    </citation>
    <scope>NUCLEOTIDE SEQUENCE [LARGE SCALE GENOMIC DNA]</scope>
    <source>
        <strain evidence="5 6">LZH-48</strain>
    </source>
</reference>
<dbReference type="AlphaFoldDB" id="A0A344TZM3"/>
<dbReference type="Gene3D" id="1.10.10.60">
    <property type="entry name" value="Homeodomain-like"/>
    <property type="match status" value="2"/>
</dbReference>
<feature type="domain" description="HTH araC/xylS-type" evidence="4">
    <location>
        <begin position="10"/>
        <end position="108"/>
    </location>
</feature>
<sequence length="255" mass="27750">METTIERAVTRVISSMQDNLGQELTIDEMAKTALFSKFHFTRIFKNATGITPGRFLSALRLERAKHLLVTTELNIADISNLVGYQSVGTFSSRFKNSVGMAPSAYRRLGGFTDEIQPAGPPPGDRTRPVSLRGTVLPPEDGQAGHVFIGLFPECIPQGQPVRCAVLDRPGPYVLEDVPEGTWYVLMQSVPYGMEELDGIRSDGAPSIGTYGPVTVGSNTLLKPADVRLRAMRALDPPVLLALLDMRMHALTRVAG</sequence>
<name>A0A344TZM3_9ACTN</name>